<organism evidence="1 2">
    <name type="scientific">Collybiopsis confluens</name>
    <dbReference type="NCBI Taxonomy" id="2823264"/>
    <lineage>
        <taxon>Eukaryota</taxon>
        <taxon>Fungi</taxon>
        <taxon>Dikarya</taxon>
        <taxon>Basidiomycota</taxon>
        <taxon>Agaricomycotina</taxon>
        <taxon>Agaricomycetes</taxon>
        <taxon>Agaricomycetidae</taxon>
        <taxon>Agaricales</taxon>
        <taxon>Marasmiineae</taxon>
        <taxon>Omphalotaceae</taxon>
        <taxon>Collybiopsis</taxon>
    </lineage>
</organism>
<keyword evidence="2" id="KW-1185">Reference proteome</keyword>
<dbReference type="EMBL" id="JAACJN010000034">
    <property type="protein sequence ID" value="KAF5387212.1"/>
    <property type="molecule type" value="Genomic_DNA"/>
</dbReference>
<protein>
    <submittedName>
        <fullName evidence="1">Uncharacterized protein</fullName>
    </submittedName>
</protein>
<name>A0A8H5HPR4_9AGAR</name>
<reference evidence="1 2" key="1">
    <citation type="journal article" date="2020" name="ISME J.">
        <title>Uncovering the hidden diversity of litter-decomposition mechanisms in mushroom-forming fungi.</title>
        <authorList>
            <person name="Floudas D."/>
            <person name="Bentzer J."/>
            <person name="Ahren D."/>
            <person name="Johansson T."/>
            <person name="Persson P."/>
            <person name="Tunlid A."/>
        </authorList>
    </citation>
    <scope>NUCLEOTIDE SEQUENCE [LARGE SCALE GENOMIC DNA]</scope>
    <source>
        <strain evidence="1 2">CBS 406.79</strain>
    </source>
</reference>
<proteinExistence type="predicted"/>
<gene>
    <name evidence="1" type="ORF">D9757_006903</name>
</gene>
<accession>A0A8H5HPR4</accession>
<sequence>MEHFLLILYSEYRNGGLSGFLHPSLPTQTHRVYHPMESSSRYDYGFQPSTSPLPVHDELLRGILLRCNVKAYKLVSFSLGECRHLVKIRDSATVQSKNPVLQPECSATQVSETLSSVDTTLGFLISACLVRAPMSRQHFGRHLTNAYG</sequence>
<comment type="caution">
    <text evidence="1">The sequence shown here is derived from an EMBL/GenBank/DDBJ whole genome shotgun (WGS) entry which is preliminary data.</text>
</comment>
<dbReference type="AlphaFoldDB" id="A0A8H5HPR4"/>
<dbReference type="Proteomes" id="UP000518752">
    <property type="component" value="Unassembled WGS sequence"/>
</dbReference>
<evidence type="ECO:0000313" key="2">
    <source>
        <dbReference type="Proteomes" id="UP000518752"/>
    </source>
</evidence>
<evidence type="ECO:0000313" key="1">
    <source>
        <dbReference type="EMBL" id="KAF5387212.1"/>
    </source>
</evidence>